<evidence type="ECO:0000256" key="3">
    <source>
        <dbReference type="ARBA" id="ARBA00023277"/>
    </source>
</evidence>
<protein>
    <submittedName>
        <fullName evidence="4">Galactose mutarotase-like protein</fullName>
    </submittedName>
</protein>
<sequence>DGGNKFVDIVAGYKDAKTYYDTGNSPYFNAIVGRVCNRIKEGNFSLTDDDDNDNEYSIFVNNEPNALHGGKIGFSHKFWDAQIINDGSAVEFSLLSPDGDQGFPGSIIITATYSLRPSFSSSGVMLQLDMNAKLLEPEEKEENEKQQLIPINLSNHSYFNLGGNNGILDHRLKLESDSYTPVDEKMIPTRQVQSLDSDIVMDFREERTLRDALDEYVSIPYGIDHNYIVRNQPGMSLPKVGSLTFGRRNLSIYSDAPGVQIYTANYLGDSTNSSSERVCKETYGPWNAICLETQYFPDSI</sequence>
<dbReference type="KEGG" id="fcy:FRACYDRAFT_140665"/>
<organism evidence="4 5">
    <name type="scientific">Fragilariopsis cylindrus CCMP1102</name>
    <dbReference type="NCBI Taxonomy" id="635003"/>
    <lineage>
        <taxon>Eukaryota</taxon>
        <taxon>Sar</taxon>
        <taxon>Stramenopiles</taxon>
        <taxon>Ochrophyta</taxon>
        <taxon>Bacillariophyta</taxon>
        <taxon>Bacillariophyceae</taxon>
        <taxon>Bacillariophycidae</taxon>
        <taxon>Bacillariales</taxon>
        <taxon>Bacillariaceae</taxon>
        <taxon>Fragilariopsis</taxon>
    </lineage>
</organism>
<keyword evidence="5" id="KW-1185">Reference proteome</keyword>
<dbReference type="GO" id="GO:0004034">
    <property type="term" value="F:aldose 1-epimerase activity"/>
    <property type="evidence" value="ECO:0007669"/>
    <property type="project" value="TreeGrafter"/>
</dbReference>
<dbReference type="Pfam" id="PF01263">
    <property type="entry name" value="Aldose_epim"/>
    <property type="match status" value="1"/>
</dbReference>
<feature type="non-terminal residue" evidence="4">
    <location>
        <position position="300"/>
    </location>
</feature>
<gene>
    <name evidence="4" type="ORF">FRACYDRAFT_140665</name>
</gene>
<dbReference type="SUPFAM" id="SSF74650">
    <property type="entry name" value="Galactose mutarotase-like"/>
    <property type="match status" value="1"/>
</dbReference>
<evidence type="ECO:0000313" key="4">
    <source>
        <dbReference type="EMBL" id="OEU16831.1"/>
    </source>
</evidence>
<dbReference type="InterPro" id="IPR011013">
    <property type="entry name" value="Gal_mutarotase_sf_dom"/>
</dbReference>
<dbReference type="GO" id="GO:0030246">
    <property type="term" value="F:carbohydrate binding"/>
    <property type="evidence" value="ECO:0007669"/>
    <property type="project" value="InterPro"/>
</dbReference>
<proteinExistence type="inferred from homology"/>
<dbReference type="EMBL" id="KV784358">
    <property type="protein sequence ID" value="OEU16831.1"/>
    <property type="molecule type" value="Genomic_DNA"/>
</dbReference>
<feature type="non-terminal residue" evidence="4">
    <location>
        <position position="1"/>
    </location>
</feature>
<evidence type="ECO:0000313" key="5">
    <source>
        <dbReference type="Proteomes" id="UP000095751"/>
    </source>
</evidence>
<dbReference type="Proteomes" id="UP000095751">
    <property type="component" value="Unassembled WGS sequence"/>
</dbReference>
<dbReference type="PANTHER" id="PTHR10091">
    <property type="entry name" value="ALDOSE-1-EPIMERASE"/>
    <property type="match status" value="1"/>
</dbReference>
<dbReference type="GO" id="GO:0033499">
    <property type="term" value="P:galactose catabolic process via UDP-galactose, Leloir pathway"/>
    <property type="evidence" value="ECO:0007669"/>
    <property type="project" value="TreeGrafter"/>
</dbReference>
<dbReference type="InterPro" id="IPR014718">
    <property type="entry name" value="GH-type_carb-bd"/>
</dbReference>
<dbReference type="Gene3D" id="2.70.98.10">
    <property type="match status" value="1"/>
</dbReference>
<keyword evidence="2" id="KW-0413">Isomerase</keyword>
<accession>A0A1E7FF79</accession>
<keyword evidence="3" id="KW-0119">Carbohydrate metabolism</keyword>
<evidence type="ECO:0000256" key="1">
    <source>
        <dbReference type="ARBA" id="ARBA00006206"/>
    </source>
</evidence>
<dbReference type="AlphaFoldDB" id="A0A1E7FF79"/>
<dbReference type="PANTHER" id="PTHR10091:SF0">
    <property type="entry name" value="GALACTOSE MUTAROTASE"/>
    <property type="match status" value="1"/>
</dbReference>
<dbReference type="InterPro" id="IPR008183">
    <property type="entry name" value="Aldose_1/G6P_1-epimerase"/>
</dbReference>
<comment type="similarity">
    <text evidence="1">Belongs to the aldose epimerase family.</text>
</comment>
<dbReference type="GO" id="GO:0006006">
    <property type="term" value="P:glucose metabolic process"/>
    <property type="evidence" value="ECO:0007669"/>
    <property type="project" value="TreeGrafter"/>
</dbReference>
<name>A0A1E7FF79_9STRA</name>
<dbReference type="InParanoid" id="A0A1E7FF79"/>
<reference evidence="4 5" key="1">
    <citation type="submission" date="2016-09" db="EMBL/GenBank/DDBJ databases">
        <title>Extensive genetic diversity and differential bi-allelic expression allows diatom success in the polar Southern Ocean.</title>
        <authorList>
            <consortium name="DOE Joint Genome Institute"/>
            <person name="Mock T."/>
            <person name="Otillar R.P."/>
            <person name="Strauss J."/>
            <person name="Dupont C."/>
            <person name="Frickenhaus S."/>
            <person name="Maumus F."/>
            <person name="Mcmullan M."/>
            <person name="Sanges R."/>
            <person name="Schmutz J."/>
            <person name="Toseland A."/>
            <person name="Valas R."/>
            <person name="Veluchamy A."/>
            <person name="Ward B.J."/>
            <person name="Allen A."/>
            <person name="Barry K."/>
            <person name="Falciatore A."/>
            <person name="Ferrante M."/>
            <person name="Fortunato A.E."/>
            <person name="Gloeckner G."/>
            <person name="Gruber A."/>
            <person name="Hipkin R."/>
            <person name="Janech M."/>
            <person name="Kroth P."/>
            <person name="Leese F."/>
            <person name="Lindquist E."/>
            <person name="Lyon B.R."/>
            <person name="Martin J."/>
            <person name="Mayer C."/>
            <person name="Parker M."/>
            <person name="Quesneville H."/>
            <person name="Raymond J."/>
            <person name="Uhlig C."/>
            <person name="Valentin K.U."/>
            <person name="Worden A.Z."/>
            <person name="Armbrust E.V."/>
            <person name="Bowler C."/>
            <person name="Green B."/>
            <person name="Moulton V."/>
            <person name="Van Oosterhout C."/>
            <person name="Grigoriev I."/>
        </authorList>
    </citation>
    <scope>NUCLEOTIDE SEQUENCE [LARGE SCALE GENOMIC DNA]</scope>
    <source>
        <strain evidence="4 5">CCMP1102</strain>
    </source>
</reference>
<evidence type="ECO:0000256" key="2">
    <source>
        <dbReference type="ARBA" id="ARBA00023235"/>
    </source>
</evidence>
<dbReference type="InterPro" id="IPR047215">
    <property type="entry name" value="Galactose_mutarotase-like"/>
</dbReference>
<dbReference type="CDD" id="cd09019">
    <property type="entry name" value="galactose_mutarotase_like"/>
    <property type="match status" value="1"/>
</dbReference>
<dbReference type="OrthoDB" id="274691at2759"/>